<keyword evidence="2" id="KW-1133">Transmembrane helix</keyword>
<evidence type="ECO:0000256" key="2">
    <source>
        <dbReference type="SAM" id="Phobius"/>
    </source>
</evidence>
<reference evidence="4 5" key="1">
    <citation type="journal article" date="2014" name="PLoS Genet.">
        <title>Phylogenetically driven sequencing of extremely halophilic archaea reveals strategies for static and dynamic osmo-response.</title>
        <authorList>
            <person name="Becker E.A."/>
            <person name="Seitzer P.M."/>
            <person name="Tritt A."/>
            <person name="Larsen D."/>
            <person name="Krusor M."/>
            <person name="Yao A.I."/>
            <person name="Wu D."/>
            <person name="Madern D."/>
            <person name="Eisen J.A."/>
            <person name="Darling A.E."/>
            <person name="Facciotti M.T."/>
        </authorList>
    </citation>
    <scope>NUCLEOTIDE SEQUENCE [LARGE SCALE GENOMIC DNA]</scope>
    <source>
        <strain evidence="4 5">ATCC 700873</strain>
    </source>
</reference>
<feature type="compositionally biased region" description="Basic and acidic residues" evidence="1">
    <location>
        <begin position="24"/>
        <end position="33"/>
    </location>
</feature>
<feature type="domain" description="DUF7344" evidence="3">
    <location>
        <begin position="81"/>
        <end position="159"/>
    </location>
</feature>
<feature type="compositionally biased region" description="Basic and acidic residues" evidence="1">
    <location>
        <begin position="1"/>
        <end position="17"/>
    </location>
</feature>
<evidence type="ECO:0000313" key="5">
    <source>
        <dbReference type="Proteomes" id="UP000011689"/>
    </source>
</evidence>
<comment type="caution">
    <text evidence="4">The sequence shown here is derived from an EMBL/GenBank/DDBJ whole genome shotgun (WGS) entry which is preliminary data.</text>
</comment>
<dbReference type="AlphaFoldDB" id="M0FH60"/>
<name>M0FH60_9EURY</name>
<dbReference type="EMBL" id="AOJO01000018">
    <property type="protein sequence ID" value="ELZ59285.1"/>
    <property type="molecule type" value="Genomic_DNA"/>
</dbReference>
<organism evidence="4 5">
    <name type="scientific">Halorubrum hochstenium ATCC 700873</name>
    <dbReference type="NCBI Taxonomy" id="1227481"/>
    <lineage>
        <taxon>Archaea</taxon>
        <taxon>Methanobacteriati</taxon>
        <taxon>Methanobacteriota</taxon>
        <taxon>Stenosarchaea group</taxon>
        <taxon>Halobacteria</taxon>
        <taxon>Halobacteriales</taxon>
        <taxon>Haloferacaceae</taxon>
        <taxon>Halorubrum</taxon>
    </lineage>
</organism>
<sequence length="249" mass="26542">MRLRDLDPRDSTGDDRNGTGAGGRDGRSEREENAPTVDGSEDGTVARPASATGRLAADEGDSTADDGSHSAAGVAADDLLELLSNRRRRYLWRALRREGVELELSDASRRIAAWENGVDVEDVEYDQRKSVYNSLHQFHCPKMADAGLIEFDKRSSTVRLATELPPQLTVTVEPDTEDVRNTACGALAVAGGVVLGAWALRLPVFGTLSLAAVGLSLGIGATAALLVYSLFVRTEYGLSLADALSRVDG</sequence>
<feature type="region of interest" description="Disordered" evidence="1">
    <location>
        <begin position="1"/>
        <end position="70"/>
    </location>
</feature>
<dbReference type="Proteomes" id="UP000011689">
    <property type="component" value="Unassembled WGS sequence"/>
</dbReference>
<keyword evidence="5" id="KW-1185">Reference proteome</keyword>
<evidence type="ECO:0000259" key="3">
    <source>
        <dbReference type="Pfam" id="PF24035"/>
    </source>
</evidence>
<feature type="transmembrane region" description="Helical" evidence="2">
    <location>
        <begin position="208"/>
        <end position="231"/>
    </location>
</feature>
<dbReference type="RefSeq" id="WP_008581756.1">
    <property type="nucleotide sequence ID" value="NZ_AOJO01000018.1"/>
</dbReference>
<dbReference type="OrthoDB" id="331030at2157"/>
<dbReference type="PATRIC" id="fig|1227481.4.peg.650"/>
<dbReference type="GeneID" id="72712523"/>
<accession>M0FH60</accession>
<feature type="transmembrane region" description="Helical" evidence="2">
    <location>
        <begin position="183"/>
        <end position="202"/>
    </location>
</feature>
<gene>
    <name evidence="4" type="ORF">C467_03386</name>
</gene>
<dbReference type="Pfam" id="PF24035">
    <property type="entry name" value="DUF7344"/>
    <property type="match status" value="1"/>
</dbReference>
<dbReference type="InterPro" id="IPR055768">
    <property type="entry name" value="DUF7344"/>
</dbReference>
<keyword evidence="2" id="KW-0812">Transmembrane</keyword>
<keyword evidence="2" id="KW-0472">Membrane</keyword>
<evidence type="ECO:0000256" key="1">
    <source>
        <dbReference type="SAM" id="MobiDB-lite"/>
    </source>
</evidence>
<protein>
    <recommendedName>
        <fullName evidence="3">DUF7344 domain-containing protein</fullName>
    </recommendedName>
</protein>
<proteinExistence type="predicted"/>
<evidence type="ECO:0000313" key="4">
    <source>
        <dbReference type="EMBL" id="ELZ59285.1"/>
    </source>
</evidence>